<sequence>MNPPLTPPQQELLEWLESYIQEHQTCPSYREMTVAMGLRSAAPVQQRLAQLRDKGYVTWKQGCARSLRVLKPLKPKGIPIVGAIAAGEVVTPFADVVEHLDLAGIALQPGCFALQVRGDSMIGAMINNGDVVIMMPVPDPQALKNGAIVAALVQGEGTTLKYFHRDGKQVVLKPANPRYEPIRVLASDVVLQGLLVGVWRGCLS</sequence>
<dbReference type="InterPro" id="IPR039418">
    <property type="entry name" value="LexA-like"/>
</dbReference>
<dbReference type="InterPro" id="IPR006200">
    <property type="entry name" value="LexA"/>
</dbReference>
<dbReference type="InterPro" id="IPR006199">
    <property type="entry name" value="LexA_DNA-bd_dom"/>
</dbReference>
<evidence type="ECO:0000256" key="1">
    <source>
        <dbReference type="ARBA" id="ARBA00022491"/>
    </source>
</evidence>
<feature type="active site" description="For autocatalytic cleavage activity" evidence="10">
    <location>
        <position position="120"/>
    </location>
</feature>
<keyword evidence="7 10" id="KW-0804">Transcription</keyword>
<reference evidence="13 14" key="1">
    <citation type="submission" date="2022-04" db="EMBL/GenBank/DDBJ databases">
        <title>Positive selection, recombination, and allopatry shape intraspecific diversity of widespread and dominant cyanobacteria.</title>
        <authorList>
            <person name="Wei J."/>
            <person name="Shu W."/>
            <person name="Hu C."/>
        </authorList>
    </citation>
    <scope>NUCLEOTIDE SEQUENCE [LARGE SCALE GENOMIC DNA]</scope>
    <source>
        <strain evidence="13 14">GB2-A4</strain>
    </source>
</reference>
<evidence type="ECO:0000256" key="10">
    <source>
        <dbReference type="HAMAP-Rule" id="MF_00015"/>
    </source>
</evidence>
<comment type="subunit">
    <text evidence="10">Homodimer.</text>
</comment>
<evidence type="ECO:0000256" key="3">
    <source>
        <dbReference type="ARBA" id="ARBA00022763"/>
    </source>
</evidence>
<evidence type="ECO:0000313" key="13">
    <source>
        <dbReference type="EMBL" id="MEP0819546.1"/>
    </source>
</evidence>
<evidence type="ECO:0000313" key="14">
    <source>
        <dbReference type="Proteomes" id="UP001464891"/>
    </source>
</evidence>
<evidence type="ECO:0000256" key="9">
    <source>
        <dbReference type="ARBA" id="ARBA00023236"/>
    </source>
</evidence>
<feature type="site" description="Cleavage; by autolysis" evidence="10">
    <location>
        <begin position="86"/>
        <end position="87"/>
    </location>
</feature>
<dbReference type="Pfam" id="PF01726">
    <property type="entry name" value="LexA_DNA_bind"/>
    <property type="match status" value="1"/>
</dbReference>
<feature type="domain" description="LexA repressor DNA-binding" evidence="12">
    <location>
        <begin position="4"/>
        <end position="65"/>
    </location>
</feature>
<name>A0ABV0JEQ9_9CYAN</name>
<dbReference type="Proteomes" id="UP001464891">
    <property type="component" value="Unassembled WGS sequence"/>
</dbReference>
<dbReference type="PANTHER" id="PTHR33516">
    <property type="entry name" value="LEXA REPRESSOR"/>
    <property type="match status" value="1"/>
</dbReference>
<dbReference type="NCBIfam" id="TIGR00498">
    <property type="entry name" value="lexA"/>
    <property type="match status" value="1"/>
</dbReference>
<organism evidence="13 14">
    <name type="scientific">Trichocoleus desertorum GB2-A4</name>
    <dbReference type="NCBI Taxonomy" id="2933944"/>
    <lineage>
        <taxon>Bacteria</taxon>
        <taxon>Bacillati</taxon>
        <taxon>Cyanobacteriota</taxon>
        <taxon>Cyanophyceae</taxon>
        <taxon>Leptolyngbyales</taxon>
        <taxon>Trichocoleusaceae</taxon>
        <taxon>Trichocoleus</taxon>
    </lineage>
</organism>
<proteinExistence type="inferred from homology"/>
<dbReference type="InterPro" id="IPR036286">
    <property type="entry name" value="LexA/Signal_pep-like_sf"/>
</dbReference>
<keyword evidence="6 10" id="KW-0238">DNA-binding</keyword>
<evidence type="ECO:0000256" key="5">
    <source>
        <dbReference type="ARBA" id="ARBA00023015"/>
    </source>
</evidence>
<accession>A0ABV0JEQ9</accession>
<dbReference type="SUPFAM" id="SSF46785">
    <property type="entry name" value="Winged helix' DNA-binding domain"/>
    <property type="match status" value="1"/>
</dbReference>
<evidence type="ECO:0000259" key="12">
    <source>
        <dbReference type="Pfam" id="PF01726"/>
    </source>
</evidence>
<keyword evidence="8 10" id="KW-0234">DNA repair</keyword>
<evidence type="ECO:0000256" key="4">
    <source>
        <dbReference type="ARBA" id="ARBA00022801"/>
    </source>
</evidence>
<dbReference type="InterPro" id="IPR036390">
    <property type="entry name" value="WH_DNA-bd_sf"/>
</dbReference>
<dbReference type="InterPro" id="IPR036388">
    <property type="entry name" value="WH-like_DNA-bd_sf"/>
</dbReference>
<gene>
    <name evidence="10 13" type="primary">lexA</name>
    <name evidence="13" type="ORF">NC998_20830</name>
</gene>
<keyword evidence="3 10" id="KW-0227">DNA damage</keyword>
<keyword evidence="2 10" id="KW-0235">DNA replication</keyword>
<feature type="DNA-binding region" description="H-T-H motif" evidence="10">
    <location>
        <begin position="29"/>
        <end position="49"/>
    </location>
</feature>
<dbReference type="EMBL" id="JAMPKM010000015">
    <property type="protein sequence ID" value="MEP0819546.1"/>
    <property type="molecule type" value="Genomic_DNA"/>
</dbReference>
<evidence type="ECO:0000256" key="8">
    <source>
        <dbReference type="ARBA" id="ARBA00023204"/>
    </source>
</evidence>
<keyword evidence="4 10" id="KW-0378">Hydrolase</keyword>
<evidence type="ECO:0000256" key="2">
    <source>
        <dbReference type="ARBA" id="ARBA00022705"/>
    </source>
</evidence>
<keyword evidence="14" id="KW-1185">Reference proteome</keyword>
<dbReference type="InterPro" id="IPR015927">
    <property type="entry name" value="Peptidase_S24_S26A/B/C"/>
</dbReference>
<comment type="similarity">
    <text evidence="10">Belongs to the peptidase S24 family.</text>
</comment>
<dbReference type="InterPro" id="IPR050077">
    <property type="entry name" value="LexA_repressor"/>
</dbReference>
<keyword evidence="1 10" id="KW-0678">Repressor</keyword>
<keyword evidence="5 10" id="KW-0805">Transcription regulation</keyword>
<evidence type="ECO:0000256" key="7">
    <source>
        <dbReference type="ARBA" id="ARBA00023163"/>
    </source>
</evidence>
<dbReference type="Gene3D" id="1.10.10.10">
    <property type="entry name" value="Winged helix-like DNA-binding domain superfamily/Winged helix DNA-binding domain"/>
    <property type="match status" value="1"/>
</dbReference>
<dbReference type="Gene3D" id="2.10.109.10">
    <property type="entry name" value="Umud Fragment, subunit A"/>
    <property type="match status" value="1"/>
</dbReference>
<feature type="domain" description="Peptidase S24/S26A/S26B/S26C" evidence="11">
    <location>
        <begin position="79"/>
        <end position="193"/>
    </location>
</feature>
<dbReference type="EC" id="3.4.21.88" evidence="10"/>
<evidence type="ECO:0000256" key="6">
    <source>
        <dbReference type="ARBA" id="ARBA00023125"/>
    </source>
</evidence>
<dbReference type="SUPFAM" id="SSF51306">
    <property type="entry name" value="LexA/Signal peptidase"/>
    <property type="match status" value="1"/>
</dbReference>
<dbReference type="CDD" id="cd06529">
    <property type="entry name" value="S24_LexA-like"/>
    <property type="match status" value="1"/>
</dbReference>
<keyword evidence="10" id="KW-0068">Autocatalytic cleavage</keyword>
<dbReference type="HAMAP" id="MF_00015">
    <property type="entry name" value="LexA"/>
    <property type="match status" value="1"/>
</dbReference>
<keyword evidence="9 10" id="KW-0742">SOS response</keyword>
<feature type="active site" description="For autocatalytic cleavage activity" evidence="10">
    <location>
        <position position="161"/>
    </location>
</feature>
<protein>
    <recommendedName>
        <fullName evidence="10">LexA repressor</fullName>
        <ecNumber evidence="10">3.4.21.88</ecNumber>
    </recommendedName>
</protein>
<comment type="function">
    <text evidence="10">Represses a number of genes involved in the response to DNA damage (SOS response), including recA and lexA. In the presence of single-stranded DNA, RecA interacts with LexA causing an autocatalytic cleavage which disrupts the DNA-binding part of LexA, leading to derepression of the SOS regulon and eventually DNA repair.</text>
</comment>
<dbReference type="RefSeq" id="WP_190440491.1">
    <property type="nucleotide sequence ID" value="NZ_JAMPKM010000015.1"/>
</dbReference>
<comment type="catalytic activity">
    <reaction evidence="10">
        <text>Hydrolysis of Ala-|-Gly bond in repressor LexA.</text>
        <dbReference type="EC" id="3.4.21.88"/>
    </reaction>
</comment>
<comment type="caution">
    <text evidence="13">The sequence shown here is derived from an EMBL/GenBank/DDBJ whole genome shotgun (WGS) entry which is preliminary data.</text>
</comment>
<evidence type="ECO:0000259" key="11">
    <source>
        <dbReference type="Pfam" id="PF00717"/>
    </source>
</evidence>
<dbReference type="Pfam" id="PF00717">
    <property type="entry name" value="Peptidase_S24"/>
    <property type="match status" value="1"/>
</dbReference>
<dbReference type="GO" id="GO:0004252">
    <property type="term" value="F:serine-type endopeptidase activity"/>
    <property type="evidence" value="ECO:0007669"/>
    <property type="project" value="UniProtKB-EC"/>
</dbReference>
<dbReference type="PANTHER" id="PTHR33516:SF2">
    <property type="entry name" value="LEXA REPRESSOR-RELATED"/>
    <property type="match status" value="1"/>
</dbReference>